<dbReference type="InterPro" id="IPR056823">
    <property type="entry name" value="TEN-like_YD-shell"/>
</dbReference>
<evidence type="ECO:0000313" key="7">
    <source>
        <dbReference type="EMBL" id="OQJ62453.1"/>
    </source>
</evidence>
<dbReference type="EMBL" id="MZMQ01000001">
    <property type="protein sequence ID" value="OQJ62453.1"/>
    <property type="molecule type" value="Genomic_DNA"/>
</dbReference>
<sequence length="1144" mass="119520">MRGRRVFSWRSAGKVRCTIAVIATSAVMITGLGTMPASAETAAGPVQFEDQTQDPAQVNKQMQDEAQKAAKAAVWTPGTIPAEPADVSTPAPELPVWEIPDADRKLGQPVSTQRVPAGTPVGAPGLGALPYMSFEDISLSDDTVARVNLANGNLLLTANDGTSSAAGIGVRADRYYNGLSSSAGALGGGWSSVMSNVDFGLSVNSGETEATFVGPTGFSAKFTKNSAGAWVAPAGFNASLSKGQFTWKLKYNKTGEAFDFDVTTKQLTYHTDRNGIGLTNDWTTSATTYTVKDTSGRFTRVNHTTGSDPKITSIVDSANRTTTYTRNGSGQLTKIDKPGGAVTTMTYDTTGRLSTMTVPSAPGTTTITFAYNTAHKVTKITQKSTSPTYGNKADVVTAFAYNSGNTVVTNPNGKASTYAYDNQGRVTSTKDPLNRTRSQTWTANSDVQTSTDALGSGSTPGNETKFQYDGLNNATKTELPTGAAASAVYAAGAGCASSGGDSFQVKCSTDASGNTASYEYDTNGNPTKKKDTTAGGTGAVEFERVYDNWDHSICGGAPGQVCSAKDGNGNVTRYAYDGMFNVIKVTPPAPQGVTTYTYDALSRVTSVTDPRGKVTKYAYDVRDRQTVITFANGSTLAKTYYPNGLVQYDSDSFAGTKQFEYDTLGRTTSQIGALAGLNQKYTYDAAGNILTFEDTSGITTNTYNAANELTSQREPGGVCPTSGTPAANSGCTLFEYDANGAETRRVFPAGAQMVTTIDKSGRTTQVQAKNAAGNVTADVAYSYAKDGKDTTTIQARTSGKEEGIPAGAVTAYQYDSLKRLTVAEEKVGGNTNAMWAYDYDAAGNRTSQTRSGNTGGTQNTSISYGYNAANQLTSTSADTTQWVYDAAGNQVKNGMTGVVATYGDRGQVQSIGATNFAAFGEGNTDTQSATGGRSFSNSILGLSRQTNTSTSLVQNYSRTPSGEAVGFRISSSHYYVTDLLGSVIGMFSGAGIWEGGYSYSPYGEERVTSTNNAVALNSLRYIGGYQESTNLYKLGARYYDATLGRFTQMDPSGQESQPYAYAGCNPINSKDPSGLAPTDCDNAKFGLALAVGGGLSSLGVAILGAGLSVETGPVGLAIAILGTVGFIIGGVSTVLAAGNVLNEC</sequence>
<comment type="caution">
    <text evidence="7">The sequence shown here is derived from an EMBL/GenBank/DDBJ whole genome shotgun (WGS) entry which is preliminary data.</text>
</comment>
<dbReference type="InterPro" id="IPR022385">
    <property type="entry name" value="Rhs_assc_core"/>
</dbReference>
<reference evidence="7" key="1">
    <citation type="submission" date="2017-08" db="EMBL/GenBank/DDBJ databases">
        <title>Genomes of multiple Clavibacter strains from different subspecies.</title>
        <authorList>
            <person name="Yuan X.-K."/>
            <person name="Li X.-S."/>
            <person name="Nie J."/>
            <person name="De Boer S.H."/>
        </authorList>
    </citation>
    <scope>NUCLEOTIDE SEQUENCE [LARGE SCALE GENOMIC DNA]</scope>
    <source>
        <strain evidence="7">ATCC 33566</strain>
    </source>
</reference>
<organism evidence="7 8">
    <name type="scientific">Clavibacter tessellarius</name>
    <dbReference type="NCBI Taxonomy" id="31965"/>
    <lineage>
        <taxon>Bacteria</taxon>
        <taxon>Bacillati</taxon>
        <taxon>Actinomycetota</taxon>
        <taxon>Actinomycetes</taxon>
        <taxon>Micrococcales</taxon>
        <taxon>Microbacteriaceae</taxon>
        <taxon>Clavibacter</taxon>
    </lineage>
</organism>
<feature type="chain" id="PRO_5012285078" evidence="4">
    <location>
        <begin position="40"/>
        <end position="1144"/>
    </location>
</feature>
<dbReference type="AlphaFoldDB" id="A0A225CJ81"/>
<dbReference type="InterPro" id="IPR045351">
    <property type="entry name" value="DUF6531"/>
</dbReference>
<dbReference type="InterPro" id="IPR031325">
    <property type="entry name" value="RHS_repeat"/>
</dbReference>
<evidence type="ECO:0000256" key="1">
    <source>
        <dbReference type="ARBA" id="ARBA00022737"/>
    </source>
</evidence>
<dbReference type="Pfam" id="PF20148">
    <property type="entry name" value="DUF6531"/>
    <property type="match status" value="1"/>
</dbReference>
<dbReference type="PANTHER" id="PTHR32305:SF15">
    <property type="entry name" value="PROTEIN RHSA-RELATED"/>
    <property type="match status" value="1"/>
</dbReference>
<feature type="signal peptide" evidence="4">
    <location>
        <begin position="1"/>
        <end position="39"/>
    </location>
</feature>
<dbReference type="Gene3D" id="2.180.10.10">
    <property type="entry name" value="RHS repeat-associated core"/>
    <property type="match status" value="2"/>
</dbReference>
<dbReference type="Pfam" id="PF05593">
    <property type="entry name" value="RHS_repeat"/>
    <property type="match status" value="3"/>
</dbReference>
<evidence type="ECO:0000256" key="3">
    <source>
        <dbReference type="SAM" id="Phobius"/>
    </source>
</evidence>
<accession>A0A225CJ81</accession>
<evidence type="ECO:0000256" key="2">
    <source>
        <dbReference type="SAM" id="MobiDB-lite"/>
    </source>
</evidence>
<dbReference type="InterPro" id="IPR006530">
    <property type="entry name" value="YD"/>
</dbReference>
<proteinExistence type="predicted"/>
<feature type="domain" description="DUF6531" evidence="5">
    <location>
        <begin position="147"/>
        <end position="217"/>
    </location>
</feature>
<feature type="transmembrane region" description="Helical" evidence="3">
    <location>
        <begin position="1085"/>
        <end position="1107"/>
    </location>
</feature>
<dbReference type="Pfam" id="PF25023">
    <property type="entry name" value="TEN_YD-shell"/>
    <property type="match status" value="1"/>
</dbReference>
<dbReference type="PANTHER" id="PTHR32305">
    <property type="match status" value="1"/>
</dbReference>
<name>A0A225CJ81_9MICO</name>
<keyword evidence="1" id="KW-0677">Repeat</keyword>
<gene>
    <name evidence="7" type="ORF">B5P24_05260</name>
</gene>
<dbReference type="Proteomes" id="UP000215316">
    <property type="component" value="Unassembled WGS sequence"/>
</dbReference>
<keyword evidence="8" id="KW-1185">Reference proteome</keyword>
<keyword evidence="3" id="KW-0472">Membrane</keyword>
<protein>
    <submittedName>
        <fullName evidence="7">Type IV secretion protein Rhs</fullName>
    </submittedName>
</protein>
<feature type="region of interest" description="Disordered" evidence="2">
    <location>
        <begin position="424"/>
        <end position="463"/>
    </location>
</feature>
<keyword evidence="4" id="KW-0732">Signal</keyword>
<feature type="domain" description="Teneurin-like YD-shell" evidence="6">
    <location>
        <begin position="970"/>
        <end position="1050"/>
    </location>
</feature>
<evidence type="ECO:0000256" key="4">
    <source>
        <dbReference type="SAM" id="SignalP"/>
    </source>
</evidence>
<feature type="transmembrane region" description="Helical" evidence="3">
    <location>
        <begin position="1114"/>
        <end position="1138"/>
    </location>
</feature>
<dbReference type="NCBIfam" id="TIGR03696">
    <property type="entry name" value="Rhs_assc_core"/>
    <property type="match status" value="1"/>
</dbReference>
<dbReference type="NCBIfam" id="TIGR01643">
    <property type="entry name" value="YD_repeat_2x"/>
    <property type="match status" value="6"/>
</dbReference>
<dbReference type="InterPro" id="IPR050708">
    <property type="entry name" value="T6SS_VgrG/RHS"/>
</dbReference>
<evidence type="ECO:0000259" key="6">
    <source>
        <dbReference type="Pfam" id="PF25023"/>
    </source>
</evidence>
<evidence type="ECO:0000259" key="5">
    <source>
        <dbReference type="Pfam" id="PF20148"/>
    </source>
</evidence>
<keyword evidence="3" id="KW-1133">Transmembrane helix</keyword>
<evidence type="ECO:0000313" key="8">
    <source>
        <dbReference type="Proteomes" id="UP000215316"/>
    </source>
</evidence>
<keyword evidence="3" id="KW-0812">Transmembrane</keyword>